<comment type="subcellular location">
    <subcellularLocation>
        <location evidence="1">Membrane</location>
        <topology evidence="1">Multi-pass membrane protein</topology>
    </subcellularLocation>
</comment>
<feature type="transmembrane region" description="Helical" evidence="6">
    <location>
        <begin position="74"/>
        <end position="95"/>
    </location>
</feature>
<evidence type="ECO:0000256" key="5">
    <source>
        <dbReference type="ARBA" id="ARBA00038359"/>
    </source>
</evidence>
<sequence>MFPATAQIAAELSTTVETLHIANACVQIAMGISLFLWQPIRSFIGRRNAYLVAILILFCFSIGAALAINASMFIAMRIIVGFTGTFLLVAGQEILTESFDPDRLNGGLPIWLGVMPVSMVIYGWSLDLERVLFAAGSIVVAFNGLNTYTAGAIISIIGGLGVFLVASLSEMTRLLTLTEMGGPSDLKKKAMNSQPSWLRDNVIAVNVLALVSIVLRFVARRIRKVVIGADDYLIIASLALLFTISGIALGMIHYGLGYNKVDLPVERSLMVAKLSILMMYRRIFTNISRLFRVGAMICGAVVTLWATAFVPAAIFQCTPVAKAWDIDIPGHCINLQLGFYCVALPNILTDIAILSLPIRSCWQLHKSVLYRLSLIGVFMLGIL</sequence>
<feature type="transmembrane region" description="Helical" evidence="6">
    <location>
        <begin position="197"/>
        <end position="219"/>
    </location>
</feature>
<evidence type="ECO:0000256" key="6">
    <source>
        <dbReference type="SAM" id="Phobius"/>
    </source>
</evidence>
<evidence type="ECO:0000313" key="8">
    <source>
        <dbReference type="EMBL" id="KAE8418411.1"/>
    </source>
</evidence>
<feature type="domain" description="Rhodopsin" evidence="7">
    <location>
        <begin position="215"/>
        <end position="382"/>
    </location>
</feature>
<dbReference type="PANTHER" id="PTHR33048">
    <property type="entry name" value="PTH11-LIKE INTEGRAL MEMBRANE PROTEIN (AFU_ORTHOLOGUE AFUA_5G11245)"/>
    <property type="match status" value="1"/>
</dbReference>
<organism evidence="8 9">
    <name type="scientific">Aspergillus pseudocaelatus</name>
    <dbReference type="NCBI Taxonomy" id="1825620"/>
    <lineage>
        <taxon>Eukaryota</taxon>
        <taxon>Fungi</taxon>
        <taxon>Dikarya</taxon>
        <taxon>Ascomycota</taxon>
        <taxon>Pezizomycotina</taxon>
        <taxon>Eurotiomycetes</taxon>
        <taxon>Eurotiomycetidae</taxon>
        <taxon>Eurotiales</taxon>
        <taxon>Aspergillaceae</taxon>
        <taxon>Aspergillus</taxon>
        <taxon>Aspergillus subgen. Circumdati</taxon>
    </lineage>
</organism>
<keyword evidence="9" id="KW-1185">Reference proteome</keyword>
<evidence type="ECO:0000256" key="3">
    <source>
        <dbReference type="ARBA" id="ARBA00022989"/>
    </source>
</evidence>
<feature type="transmembrane region" description="Helical" evidence="6">
    <location>
        <begin position="335"/>
        <end position="356"/>
    </location>
</feature>
<dbReference type="Gene3D" id="1.20.1720.10">
    <property type="entry name" value="Multidrug resistance protein D"/>
    <property type="match status" value="1"/>
</dbReference>
<proteinExistence type="inferred from homology"/>
<evidence type="ECO:0000313" key="9">
    <source>
        <dbReference type="Proteomes" id="UP000325395"/>
    </source>
</evidence>
<dbReference type="Proteomes" id="UP000325395">
    <property type="component" value="Unassembled WGS sequence"/>
</dbReference>
<dbReference type="Pfam" id="PF13347">
    <property type="entry name" value="MFS_2"/>
    <property type="match status" value="1"/>
</dbReference>
<dbReference type="PANTHER" id="PTHR33048:SF47">
    <property type="entry name" value="INTEGRAL MEMBRANE PROTEIN-RELATED"/>
    <property type="match status" value="1"/>
</dbReference>
<feature type="transmembrane region" description="Helical" evidence="6">
    <location>
        <begin position="231"/>
        <end position="256"/>
    </location>
</feature>
<evidence type="ECO:0000256" key="2">
    <source>
        <dbReference type="ARBA" id="ARBA00022692"/>
    </source>
</evidence>
<dbReference type="SUPFAM" id="SSF103473">
    <property type="entry name" value="MFS general substrate transporter"/>
    <property type="match status" value="1"/>
</dbReference>
<keyword evidence="3 6" id="KW-1133">Transmembrane helix</keyword>
<gene>
    <name evidence="8" type="ORF">BDV36DRAFT_308761</name>
</gene>
<keyword evidence="2 6" id="KW-0812">Transmembrane</keyword>
<evidence type="ECO:0000256" key="4">
    <source>
        <dbReference type="ARBA" id="ARBA00023136"/>
    </source>
</evidence>
<feature type="transmembrane region" description="Helical" evidence="6">
    <location>
        <begin position="107"/>
        <end position="125"/>
    </location>
</feature>
<dbReference type="InterPro" id="IPR049326">
    <property type="entry name" value="Rhodopsin_dom_fungi"/>
</dbReference>
<dbReference type="Pfam" id="PF20684">
    <property type="entry name" value="Fung_rhodopsin"/>
    <property type="match status" value="1"/>
</dbReference>
<feature type="transmembrane region" description="Helical" evidence="6">
    <location>
        <begin position="291"/>
        <end position="315"/>
    </location>
</feature>
<dbReference type="InterPro" id="IPR052337">
    <property type="entry name" value="SAT4-like"/>
</dbReference>
<feature type="transmembrane region" description="Helical" evidence="6">
    <location>
        <begin position="20"/>
        <end position="37"/>
    </location>
</feature>
<name>A0ABQ6WS65_9EURO</name>
<dbReference type="InterPro" id="IPR036259">
    <property type="entry name" value="MFS_trans_sf"/>
</dbReference>
<feature type="transmembrane region" description="Helical" evidence="6">
    <location>
        <begin position="49"/>
        <end position="68"/>
    </location>
</feature>
<protein>
    <recommendedName>
        <fullName evidence="7">Rhodopsin domain-containing protein</fullName>
    </recommendedName>
</protein>
<dbReference type="EMBL" id="ML735727">
    <property type="protein sequence ID" value="KAE8418411.1"/>
    <property type="molecule type" value="Genomic_DNA"/>
</dbReference>
<reference evidence="8 9" key="1">
    <citation type="submission" date="2019-04" db="EMBL/GenBank/DDBJ databases">
        <authorList>
            <consortium name="DOE Joint Genome Institute"/>
            <person name="Mondo S."/>
            <person name="Kjaerbolling I."/>
            <person name="Vesth T."/>
            <person name="Frisvad J.C."/>
            <person name="Nybo J.L."/>
            <person name="Theobald S."/>
            <person name="Kildgaard S."/>
            <person name="Isbrandt T."/>
            <person name="Kuo A."/>
            <person name="Sato A."/>
            <person name="Lyhne E.K."/>
            <person name="Kogle M.E."/>
            <person name="Wiebenga A."/>
            <person name="Kun R.S."/>
            <person name="Lubbers R.J."/>
            <person name="Makela M.R."/>
            <person name="Barry K."/>
            <person name="Chovatia M."/>
            <person name="Clum A."/>
            <person name="Daum C."/>
            <person name="Haridas S."/>
            <person name="He G."/>
            <person name="LaButti K."/>
            <person name="Lipzen A."/>
            <person name="Riley R."/>
            <person name="Salamov A."/>
            <person name="Simmons B.A."/>
            <person name="Magnuson J.K."/>
            <person name="Henrissat B."/>
            <person name="Mortensen U.H."/>
            <person name="Larsen T.O."/>
            <person name="Devries R.P."/>
            <person name="Grigoriev I.V."/>
            <person name="Machida M."/>
            <person name="Baker S.E."/>
            <person name="Andersen M.R."/>
            <person name="Cantor M.N."/>
            <person name="Hua S.X."/>
        </authorList>
    </citation>
    <scope>NUCLEOTIDE SEQUENCE [LARGE SCALE GENOMIC DNA]</scope>
    <source>
        <strain evidence="8 9">CBS 117616</strain>
    </source>
</reference>
<comment type="similarity">
    <text evidence="5">Belongs to the SAT4 family.</text>
</comment>
<keyword evidence="4 6" id="KW-0472">Membrane</keyword>
<feature type="transmembrane region" description="Helical" evidence="6">
    <location>
        <begin position="156"/>
        <end position="177"/>
    </location>
</feature>
<evidence type="ECO:0000259" key="7">
    <source>
        <dbReference type="Pfam" id="PF20684"/>
    </source>
</evidence>
<evidence type="ECO:0000256" key="1">
    <source>
        <dbReference type="ARBA" id="ARBA00004141"/>
    </source>
</evidence>
<accession>A0ABQ6WS65</accession>